<feature type="region of interest" description="Disordered" evidence="1">
    <location>
        <begin position="469"/>
        <end position="507"/>
    </location>
</feature>
<organism evidence="2 3">
    <name type="scientific">Steinernema glaseri</name>
    <dbReference type="NCBI Taxonomy" id="37863"/>
    <lineage>
        <taxon>Eukaryota</taxon>
        <taxon>Metazoa</taxon>
        <taxon>Ecdysozoa</taxon>
        <taxon>Nematoda</taxon>
        <taxon>Chromadorea</taxon>
        <taxon>Rhabditida</taxon>
        <taxon>Tylenchina</taxon>
        <taxon>Panagrolaimomorpha</taxon>
        <taxon>Strongyloidoidea</taxon>
        <taxon>Steinernematidae</taxon>
        <taxon>Steinernema</taxon>
    </lineage>
</organism>
<reference evidence="3" key="1">
    <citation type="submission" date="2016-11" db="UniProtKB">
        <authorList>
            <consortium name="WormBaseParasite"/>
        </authorList>
    </citation>
    <scope>IDENTIFICATION</scope>
</reference>
<dbReference type="AntiFam" id="ANF00160">
    <property type="entry name" value="Shadow ORF (opposite NIK1)"/>
</dbReference>
<evidence type="ECO:0000256" key="1">
    <source>
        <dbReference type="SAM" id="MobiDB-lite"/>
    </source>
</evidence>
<evidence type="ECO:0000313" key="3">
    <source>
        <dbReference type="WBParaSite" id="L893_g9922.t1"/>
    </source>
</evidence>
<feature type="compositionally biased region" description="Basic and acidic residues" evidence="1">
    <location>
        <begin position="96"/>
        <end position="105"/>
    </location>
</feature>
<dbReference type="AlphaFoldDB" id="A0A1I8AWY1"/>
<accession>A0A1I8AWY1</accession>
<sequence>MATAGVARRVHEEHGGLFAGFALETDVGFDDEFGASGNQLVSQCLPGGHVQHDAKVAHGHVVSVYRTGGIAAAFRRGQRIGLRDSPVSVRRTGVQRPDHGPEKPGGKGAARWYGTCLAPVRHKAANVVFRAVYCRANMAPHVLAVLESNPALGETQHKHAAHAQTALDLQVGVMSHDNVFGDGQAQTGAARGAGASLVHAIKAFGLAIVIQVPAHGDGAVLGGVAHGIGNQIGDSRAQFGFHALNGNARVQIRDKAVLAAGNGLALFQRAFNQLADLHGFPFYCGRGFQRGQGQQVGHNRLHVASLFQHHLLVALTLFQRQAFGRHVLQGFQKTQQYRQRSAQFMGDIGHKVLAGGLQHFNLGDITRHDQELAQAIGDAVMAVRRQIQAYVFTGGLVAPLQLHVPIQGDGTVGQGLGGHHDAVYVTIQVLNFLPVAAQLAIDGSQDGVPGADSGRWGIVQVAGPALNAGQLQGADDNQHQQAATKQGQADEWPEPPANQAAQQGPDNNRREYAEHGIRRLEPFPRLAQATNMDVYRAFFHKNVITPDLIQQLGAGKYALGVCHEEMQQAELGRPNGQRHALAGQAVRAGVQLKVANRDHVIGQLGGAATQYSLDAGNQFFGRERLGDVIVRASFQAIDLVLLRAFGGQHDDRDMAGTFVRAQLAGQVDARGARQHPVHQNQIRQFRANEDLGLFGIEGAQHFMAGKRQIDRDQFLDRRLIFHD</sequence>
<name>A0A1I8AWY1_9BILA</name>
<keyword evidence="2" id="KW-1185">Reference proteome</keyword>
<proteinExistence type="predicted"/>
<evidence type="ECO:0000313" key="2">
    <source>
        <dbReference type="Proteomes" id="UP000095287"/>
    </source>
</evidence>
<protein>
    <submittedName>
        <fullName evidence="3">PE-PGRS family protein</fullName>
    </submittedName>
</protein>
<feature type="region of interest" description="Disordered" evidence="1">
    <location>
        <begin position="89"/>
        <end position="108"/>
    </location>
</feature>
<dbReference type="Proteomes" id="UP000095287">
    <property type="component" value="Unplaced"/>
</dbReference>
<dbReference type="WBParaSite" id="L893_g9922.t1">
    <property type="protein sequence ID" value="L893_g9922.t1"/>
    <property type="gene ID" value="L893_g9922"/>
</dbReference>